<evidence type="ECO:0000256" key="5">
    <source>
        <dbReference type="SAM" id="MobiDB-lite"/>
    </source>
</evidence>
<evidence type="ECO:0000256" key="4">
    <source>
        <dbReference type="ARBA" id="ARBA00023136"/>
    </source>
</evidence>
<dbReference type="InterPro" id="IPR005821">
    <property type="entry name" value="Ion_trans_dom"/>
</dbReference>
<proteinExistence type="predicted"/>
<protein>
    <submittedName>
        <fullName evidence="10">Ion_trans domain-containing protein</fullName>
    </submittedName>
</protein>
<keyword evidence="3 6" id="KW-1133">Transmembrane helix</keyword>
<keyword evidence="4 6" id="KW-0472">Membrane</keyword>
<name>A0A0M3KDI9_ANISI</name>
<reference evidence="8 9" key="2">
    <citation type="submission" date="2018-11" db="EMBL/GenBank/DDBJ databases">
        <authorList>
            <consortium name="Pathogen Informatics"/>
        </authorList>
    </citation>
    <scope>NUCLEOTIDE SEQUENCE [LARGE SCALE GENOMIC DNA]</scope>
</reference>
<keyword evidence="9" id="KW-1185">Reference proteome</keyword>
<dbReference type="AlphaFoldDB" id="A0A0M3KDI9"/>
<evidence type="ECO:0000256" key="2">
    <source>
        <dbReference type="ARBA" id="ARBA00022692"/>
    </source>
</evidence>
<feature type="transmembrane region" description="Helical" evidence="6">
    <location>
        <begin position="171"/>
        <end position="189"/>
    </location>
</feature>
<dbReference type="PANTHER" id="PTHR45638:SF11">
    <property type="entry name" value="CYCLIC NUCLEOTIDE-GATED CATION CHANNEL SUBUNIT A"/>
    <property type="match status" value="1"/>
</dbReference>
<dbReference type="Proteomes" id="UP000267096">
    <property type="component" value="Unassembled WGS sequence"/>
</dbReference>
<feature type="transmembrane region" description="Helical" evidence="6">
    <location>
        <begin position="226"/>
        <end position="247"/>
    </location>
</feature>
<evidence type="ECO:0000256" key="3">
    <source>
        <dbReference type="ARBA" id="ARBA00022989"/>
    </source>
</evidence>
<dbReference type="GO" id="GO:0005222">
    <property type="term" value="F:intracellularly cAMP-activated cation channel activity"/>
    <property type="evidence" value="ECO:0007669"/>
    <property type="project" value="TreeGrafter"/>
</dbReference>
<evidence type="ECO:0000313" key="8">
    <source>
        <dbReference type="EMBL" id="VDK64809.1"/>
    </source>
</evidence>
<evidence type="ECO:0000313" key="9">
    <source>
        <dbReference type="Proteomes" id="UP000267096"/>
    </source>
</evidence>
<reference evidence="10" key="1">
    <citation type="submission" date="2017-02" db="UniProtKB">
        <authorList>
            <consortium name="WormBaseParasite"/>
        </authorList>
    </citation>
    <scope>IDENTIFICATION</scope>
</reference>
<feature type="transmembrane region" description="Helical" evidence="6">
    <location>
        <begin position="357"/>
        <end position="378"/>
    </location>
</feature>
<dbReference type="GO" id="GO:0017071">
    <property type="term" value="C:intracellular cyclic nucleotide activated cation channel complex"/>
    <property type="evidence" value="ECO:0007669"/>
    <property type="project" value="TreeGrafter"/>
</dbReference>
<gene>
    <name evidence="8" type="ORF">ASIM_LOCUS18437</name>
</gene>
<dbReference type="GO" id="GO:0030553">
    <property type="term" value="F:cGMP binding"/>
    <property type="evidence" value="ECO:0007669"/>
    <property type="project" value="TreeGrafter"/>
</dbReference>
<evidence type="ECO:0000256" key="1">
    <source>
        <dbReference type="ARBA" id="ARBA00004141"/>
    </source>
</evidence>
<dbReference type="SUPFAM" id="SSF81324">
    <property type="entry name" value="Voltage-gated potassium channels"/>
    <property type="match status" value="1"/>
</dbReference>
<sequence length="402" mass="46014">MLLSIRLKVQSGEMGTTQQNVEGVREMNDDSGVATQSVSEEVHQKRTFAGVVKTAMAVRNWVLSVQPEEGANDDRNSELNASIVFDPPAVAAQTAARLESRNSRTSLLPNQPPDGSKQQPEQQQHQPQRERCSFSKRLKKSIKLDQSLCSLFSILSITSCKAPILRSENRIFFWLDVLCLFPLDFLLFIRRDLSLVRSNRLLKSYRLKQVIERTQMRTNWPNGFKVFVLITTCVVMFHWNACAYYLISVMAGTDDEDTSVWQFTYTKIANLVLPTCEILLSEDADEDCWFNETGKDVDNRMDYVTEMMDYWHDKITVIPFSNFTKEYALSMYWSSLTLTTCGQQPYPLQSIENALEIVDTLIGLLIFAVIIGSVGNVVSTMNRDQSEFQDILDSIKFYMNYR</sequence>
<dbReference type="PANTHER" id="PTHR45638">
    <property type="entry name" value="CYCLIC NUCLEOTIDE-GATED CATION CHANNEL SUBUNIT A"/>
    <property type="match status" value="1"/>
</dbReference>
<evidence type="ECO:0000313" key="10">
    <source>
        <dbReference type="WBParaSite" id="ASIM_0001904201-mRNA-1"/>
    </source>
</evidence>
<dbReference type="EMBL" id="UYRR01035513">
    <property type="protein sequence ID" value="VDK64809.1"/>
    <property type="molecule type" value="Genomic_DNA"/>
</dbReference>
<dbReference type="Gene3D" id="1.10.287.70">
    <property type="match status" value="1"/>
</dbReference>
<dbReference type="GO" id="GO:0005886">
    <property type="term" value="C:plasma membrane"/>
    <property type="evidence" value="ECO:0007669"/>
    <property type="project" value="TreeGrafter"/>
</dbReference>
<dbReference type="Pfam" id="PF00520">
    <property type="entry name" value="Ion_trans"/>
    <property type="match status" value="1"/>
</dbReference>
<accession>A0A0M3KDI9</accession>
<dbReference type="InterPro" id="IPR050866">
    <property type="entry name" value="CNG_cation_channel"/>
</dbReference>
<dbReference type="GO" id="GO:0044877">
    <property type="term" value="F:protein-containing complex binding"/>
    <property type="evidence" value="ECO:0007669"/>
    <property type="project" value="TreeGrafter"/>
</dbReference>
<comment type="subcellular location">
    <subcellularLocation>
        <location evidence="1">Membrane</location>
        <topology evidence="1">Multi-pass membrane protein</topology>
    </subcellularLocation>
</comment>
<organism evidence="10">
    <name type="scientific">Anisakis simplex</name>
    <name type="common">Herring worm</name>
    <dbReference type="NCBI Taxonomy" id="6269"/>
    <lineage>
        <taxon>Eukaryota</taxon>
        <taxon>Metazoa</taxon>
        <taxon>Ecdysozoa</taxon>
        <taxon>Nematoda</taxon>
        <taxon>Chromadorea</taxon>
        <taxon>Rhabditida</taxon>
        <taxon>Spirurina</taxon>
        <taxon>Ascaridomorpha</taxon>
        <taxon>Ascaridoidea</taxon>
        <taxon>Anisakidae</taxon>
        <taxon>Anisakis</taxon>
        <taxon>Anisakis simplex complex</taxon>
    </lineage>
</organism>
<feature type="region of interest" description="Disordered" evidence="5">
    <location>
        <begin position="95"/>
        <end position="132"/>
    </location>
</feature>
<feature type="domain" description="Ion transport" evidence="7">
    <location>
        <begin position="171"/>
        <end position="385"/>
    </location>
</feature>
<dbReference type="OrthoDB" id="421226at2759"/>
<dbReference type="WBParaSite" id="ASIM_0001904201-mRNA-1">
    <property type="protein sequence ID" value="ASIM_0001904201-mRNA-1"/>
    <property type="gene ID" value="ASIM_0001904201"/>
</dbReference>
<keyword evidence="2 6" id="KW-0812">Transmembrane</keyword>
<evidence type="ECO:0000259" key="7">
    <source>
        <dbReference type="Pfam" id="PF00520"/>
    </source>
</evidence>
<evidence type="ECO:0000256" key="6">
    <source>
        <dbReference type="SAM" id="Phobius"/>
    </source>
</evidence>
<dbReference type="GO" id="GO:0005223">
    <property type="term" value="F:intracellularly cGMP-activated cation channel activity"/>
    <property type="evidence" value="ECO:0007669"/>
    <property type="project" value="TreeGrafter"/>
</dbReference>